<dbReference type="RefSeq" id="XP_015597091.1">
    <property type="nucleotide sequence ID" value="XM_015741605.2"/>
</dbReference>
<feature type="signal peptide" evidence="6">
    <location>
        <begin position="1"/>
        <end position="21"/>
    </location>
</feature>
<keyword evidence="6" id="KW-0732">Signal</keyword>
<evidence type="ECO:0000313" key="9">
    <source>
        <dbReference type="RefSeq" id="XP_015597091.1"/>
    </source>
</evidence>
<dbReference type="PANTHER" id="PTHR11559">
    <property type="entry name" value="CARBOXYLESTERASE"/>
    <property type="match status" value="1"/>
</dbReference>
<dbReference type="Pfam" id="PF00135">
    <property type="entry name" value="COesterase"/>
    <property type="match status" value="1"/>
</dbReference>
<name>A0AAJ7BXV1_CEPCN</name>
<evidence type="ECO:0000256" key="3">
    <source>
        <dbReference type="ARBA" id="ARBA00022801"/>
    </source>
</evidence>
<gene>
    <name evidence="9 10 11 12" type="primary">LOC107268630</name>
</gene>
<dbReference type="PROSITE" id="PS00941">
    <property type="entry name" value="CARBOXYLESTERASE_B_2"/>
    <property type="match status" value="1"/>
</dbReference>
<keyword evidence="2" id="KW-0719">Serine esterase</keyword>
<accession>A0AAJ7BXV1</accession>
<dbReference type="CTD" id="32425"/>
<dbReference type="GO" id="GO:0052689">
    <property type="term" value="F:carboxylic ester hydrolase activity"/>
    <property type="evidence" value="ECO:0007669"/>
    <property type="project" value="UniProtKB-KW"/>
</dbReference>
<feature type="chain" id="PRO_5044522464" description="Carboxylic ester hydrolase" evidence="6">
    <location>
        <begin position="22"/>
        <end position="559"/>
    </location>
</feature>
<sequence length="559" mass="61359">MLNRSLKLLTCLCLVVSICHGQPSVTITQGALEGVDITTLGGRTISGFLGIPYGRPPVGRLRFKAPQPALPWNGTYSATNGTIRCTQVLDGPIKGREDCLYLNVYTPQLPSNSTASLPVMVYIFGGGFVVGAARIDLYGPNFIMDHDVVLVTINYRLGPLGFMTTGDKEAPGNFGLKDQILALRWVQSNIGAFGGDPNQVTLFGNSAGATFTHVLTLSDQTEGLFHKFILESGSATSIWAFRDSSEAYQITMDLAESLNCSTATTRTVVRCLRNRSAESIMSYSANVSGYAFIPTNESVSLAPVITDSPRNLVKQGKMRKLPWMCGITSDEGLLFSSYYIDDQSQWDNVLAAINSSVDSVTDLLRGGGRRTEYLNAIRTNYFNNLNADKSVILQNYTDLMSDSYFVYPLVDLLKTQQGTGSPAPYVYVYDYTGTYSLTFRATGNATVLGACHGDENFYLFSRSDPTYVPPGRNMTATDLEMVRRLTGLWTSFAINGTPALADQKDAEDVDEWVPYDEENRNYLRIGNKKNVSLVLESGLFENRVRFWTDLIGSFISNGA</sequence>
<dbReference type="Proteomes" id="UP000694920">
    <property type="component" value="Unplaced"/>
</dbReference>
<dbReference type="RefSeq" id="XP_015597094.1">
    <property type="nucleotide sequence ID" value="XM_015741608.2"/>
</dbReference>
<keyword evidence="8" id="KW-1185">Reference proteome</keyword>
<keyword evidence="3 6" id="KW-0378">Hydrolase</keyword>
<protein>
    <recommendedName>
        <fullName evidence="6">Carboxylic ester hydrolase</fullName>
        <ecNumber evidence="6">3.1.1.-</ecNumber>
    </recommendedName>
</protein>
<dbReference type="RefSeq" id="XP_015597093.1">
    <property type="nucleotide sequence ID" value="XM_015741607.2"/>
</dbReference>
<evidence type="ECO:0000313" key="8">
    <source>
        <dbReference type="Proteomes" id="UP000694920"/>
    </source>
</evidence>
<keyword evidence="4" id="KW-1015">Disulfide bond</keyword>
<dbReference type="InterPro" id="IPR002018">
    <property type="entry name" value="CarbesteraseB"/>
</dbReference>
<evidence type="ECO:0000256" key="5">
    <source>
        <dbReference type="ARBA" id="ARBA00023180"/>
    </source>
</evidence>
<evidence type="ECO:0000313" key="12">
    <source>
        <dbReference type="RefSeq" id="XP_015597094.1"/>
    </source>
</evidence>
<dbReference type="KEGG" id="ccin:107268630"/>
<evidence type="ECO:0000256" key="2">
    <source>
        <dbReference type="ARBA" id="ARBA00022487"/>
    </source>
</evidence>
<feature type="domain" description="Carboxylesterase type B" evidence="7">
    <location>
        <begin position="22"/>
        <end position="547"/>
    </location>
</feature>
<dbReference type="RefSeq" id="XP_015597092.1">
    <property type="nucleotide sequence ID" value="XM_015741606.2"/>
</dbReference>
<evidence type="ECO:0000259" key="7">
    <source>
        <dbReference type="Pfam" id="PF00135"/>
    </source>
</evidence>
<dbReference type="AlphaFoldDB" id="A0AAJ7BXV1"/>
<dbReference type="InterPro" id="IPR019826">
    <property type="entry name" value="Carboxylesterase_B_AS"/>
</dbReference>
<organism evidence="8 12">
    <name type="scientific">Cephus cinctus</name>
    <name type="common">Wheat stem sawfly</name>
    <dbReference type="NCBI Taxonomy" id="211228"/>
    <lineage>
        <taxon>Eukaryota</taxon>
        <taxon>Metazoa</taxon>
        <taxon>Ecdysozoa</taxon>
        <taxon>Arthropoda</taxon>
        <taxon>Hexapoda</taxon>
        <taxon>Insecta</taxon>
        <taxon>Pterygota</taxon>
        <taxon>Neoptera</taxon>
        <taxon>Endopterygota</taxon>
        <taxon>Hymenoptera</taxon>
        <taxon>Cephoidea</taxon>
        <taxon>Cephidae</taxon>
        <taxon>Cephus</taxon>
    </lineage>
</organism>
<dbReference type="SUPFAM" id="SSF53474">
    <property type="entry name" value="alpha/beta-Hydrolases"/>
    <property type="match status" value="1"/>
</dbReference>
<evidence type="ECO:0000256" key="4">
    <source>
        <dbReference type="ARBA" id="ARBA00023157"/>
    </source>
</evidence>
<dbReference type="InterPro" id="IPR019819">
    <property type="entry name" value="Carboxylesterase_B_CS"/>
</dbReference>
<keyword evidence="5" id="KW-0325">Glycoprotein</keyword>
<dbReference type="InterPro" id="IPR029058">
    <property type="entry name" value="AB_hydrolase_fold"/>
</dbReference>
<dbReference type="InterPro" id="IPR050309">
    <property type="entry name" value="Type-B_Carboxylest/Lipase"/>
</dbReference>
<reference evidence="9 10" key="1">
    <citation type="submission" date="2025-04" db="UniProtKB">
        <authorList>
            <consortium name="RefSeq"/>
        </authorList>
    </citation>
    <scope>IDENTIFICATION</scope>
</reference>
<dbReference type="Gene3D" id="3.40.50.1820">
    <property type="entry name" value="alpha/beta hydrolase"/>
    <property type="match status" value="1"/>
</dbReference>
<evidence type="ECO:0000313" key="10">
    <source>
        <dbReference type="RefSeq" id="XP_015597092.1"/>
    </source>
</evidence>
<dbReference type="EC" id="3.1.1.-" evidence="6"/>
<comment type="similarity">
    <text evidence="1 6">Belongs to the type-B carboxylesterase/lipase family.</text>
</comment>
<dbReference type="GeneID" id="107268630"/>
<dbReference type="PROSITE" id="PS00122">
    <property type="entry name" value="CARBOXYLESTERASE_B_1"/>
    <property type="match status" value="1"/>
</dbReference>
<evidence type="ECO:0000256" key="6">
    <source>
        <dbReference type="RuleBase" id="RU361235"/>
    </source>
</evidence>
<evidence type="ECO:0000256" key="1">
    <source>
        <dbReference type="ARBA" id="ARBA00005964"/>
    </source>
</evidence>
<evidence type="ECO:0000313" key="11">
    <source>
        <dbReference type="RefSeq" id="XP_015597093.1"/>
    </source>
</evidence>
<proteinExistence type="inferred from homology"/>